<evidence type="ECO:0000313" key="2">
    <source>
        <dbReference type="EMBL" id="GJQ08242.1"/>
    </source>
</evidence>
<dbReference type="InterPro" id="IPR015943">
    <property type="entry name" value="WD40/YVTN_repeat-like_dom_sf"/>
</dbReference>
<name>A0A9C7UM62_9RHOD</name>
<keyword evidence="3" id="KW-1185">Reference proteome</keyword>
<reference evidence="2" key="2">
    <citation type="submission" date="2022-01" db="EMBL/GenBank/DDBJ databases">
        <authorList>
            <person name="Hirooka S."/>
            <person name="Miyagishima S.Y."/>
        </authorList>
    </citation>
    <scope>NUCLEOTIDE SEQUENCE</scope>
    <source>
        <strain evidence="2">NBRC 102759</strain>
    </source>
</reference>
<accession>A0A9C7UM62</accession>
<feature type="compositionally biased region" description="Polar residues" evidence="1">
    <location>
        <begin position="19"/>
        <end position="33"/>
    </location>
</feature>
<dbReference type="Gene3D" id="2.130.10.10">
    <property type="entry name" value="YVTN repeat-like/Quinoprotein amine dehydrogenase"/>
    <property type="match status" value="1"/>
</dbReference>
<dbReference type="InterPro" id="IPR036322">
    <property type="entry name" value="WD40_repeat_dom_sf"/>
</dbReference>
<dbReference type="OrthoDB" id="239865at2759"/>
<dbReference type="EMBL" id="BQMJ01000001">
    <property type="protein sequence ID" value="GJQ08242.1"/>
    <property type="molecule type" value="Genomic_DNA"/>
</dbReference>
<dbReference type="SUPFAM" id="SSF50978">
    <property type="entry name" value="WD40 repeat-like"/>
    <property type="match status" value="1"/>
</dbReference>
<feature type="region of interest" description="Disordered" evidence="1">
    <location>
        <begin position="1"/>
        <end position="35"/>
    </location>
</feature>
<proteinExistence type="predicted"/>
<dbReference type="Proteomes" id="UP001061958">
    <property type="component" value="Unassembled WGS sequence"/>
</dbReference>
<dbReference type="AlphaFoldDB" id="A0A9C7UM62"/>
<sequence>MHNSSGYKARPRTLESRRNQVSVTHTTATTPKSEYTDAFESTPKRLWELSSNLPRNSDGKSWNAPMKTASMANDIFSKETPYRAATIEFFAKPLSSVAWIPPMEEIRSHNLKNNNDSLLAIGSCLGDRGDWIRLVRLQVSEVARNFNESVNELSLNTVTTSLVSDVISVICPSSLPSSSSNSVLLFYGTMRGQVCGVELLLDASGRDSQVLCSKQASNYHQQETVVGLTELPFWNHLVAATNLGNLQMYQFHSDVHPLSHIELAESTSREMAEPVSFTDICTVSETMVAASGRTGSVCCFDTRSFTKESQRLSVAASGISCTCVSVDSGQPNYIFAGTSHGELVAWDRRIVREGMEAPLYRIAAHHGKVSRIGVSPVWNPGVIFTSGKKDAKVLCWDFASAAKIDVSFGRKYKDANSCWEANIQKEQVRNIARDSVFSLNDIDLHPTTPLVAYVSSSSSLNVICL</sequence>
<evidence type="ECO:0000256" key="1">
    <source>
        <dbReference type="SAM" id="MobiDB-lite"/>
    </source>
</evidence>
<organism evidence="2 3">
    <name type="scientific">Galdieria partita</name>
    <dbReference type="NCBI Taxonomy" id="83374"/>
    <lineage>
        <taxon>Eukaryota</taxon>
        <taxon>Rhodophyta</taxon>
        <taxon>Bangiophyceae</taxon>
        <taxon>Galdieriales</taxon>
        <taxon>Galdieriaceae</taxon>
        <taxon>Galdieria</taxon>
    </lineage>
</organism>
<protein>
    <submittedName>
        <fullName evidence="2">Uncharacterized protein</fullName>
    </submittedName>
</protein>
<evidence type="ECO:0000313" key="3">
    <source>
        <dbReference type="Proteomes" id="UP001061958"/>
    </source>
</evidence>
<reference evidence="2" key="1">
    <citation type="journal article" date="2022" name="Proc. Natl. Acad. Sci. U.S.A.">
        <title>Life cycle and functional genomics of the unicellular red alga Galdieria for elucidating algal and plant evolution and industrial use.</title>
        <authorList>
            <person name="Hirooka S."/>
            <person name="Itabashi T."/>
            <person name="Ichinose T.M."/>
            <person name="Onuma R."/>
            <person name="Fujiwara T."/>
            <person name="Yamashita S."/>
            <person name="Jong L.W."/>
            <person name="Tomita R."/>
            <person name="Iwane A.H."/>
            <person name="Miyagishima S.Y."/>
        </authorList>
    </citation>
    <scope>NUCLEOTIDE SEQUENCE</scope>
    <source>
        <strain evidence="2">NBRC 102759</strain>
    </source>
</reference>
<gene>
    <name evidence="2" type="ORF">GpartN1_g33.t1</name>
</gene>
<comment type="caution">
    <text evidence="2">The sequence shown here is derived from an EMBL/GenBank/DDBJ whole genome shotgun (WGS) entry which is preliminary data.</text>
</comment>